<dbReference type="GO" id="GO:0003677">
    <property type="term" value="F:DNA binding"/>
    <property type="evidence" value="ECO:0007669"/>
    <property type="project" value="UniProtKB-KW"/>
</dbReference>
<dbReference type="EMBL" id="ACZK01000025">
    <property type="protein sequence ID" value="EHG22007.1"/>
    <property type="molecule type" value="Genomic_DNA"/>
</dbReference>
<dbReference type="Pfam" id="PF18291">
    <property type="entry name" value="HU-HIG"/>
    <property type="match status" value="1"/>
</dbReference>
<dbReference type="AlphaFoldDB" id="G5GD93"/>
<dbReference type="Proteomes" id="UP000015993">
    <property type="component" value="Unassembled WGS sequence"/>
</dbReference>
<evidence type="ECO:0000313" key="3">
    <source>
        <dbReference type="EMBL" id="EHG22007.1"/>
    </source>
</evidence>
<sequence>MPKTIKTMLKYKVIPRKNPIDKSVKYYAQEVEQTQMSFATLCDKISHSSTATAADASAVIKEACVHALEALLDGKSVSLGDLGSLHTTIKSKGAATAKDFEPKLLRNIMIRWVRPTRFRAAFDLEKGKVRVQKV</sequence>
<evidence type="ECO:0000259" key="2">
    <source>
        <dbReference type="Pfam" id="PF18291"/>
    </source>
</evidence>
<dbReference type="SUPFAM" id="SSF47729">
    <property type="entry name" value="IHF-like DNA-binding proteins"/>
    <property type="match status" value="1"/>
</dbReference>
<reference evidence="3 4" key="1">
    <citation type="submission" date="2011-08" db="EMBL/GenBank/DDBJ databases">
        <title>The Genome Sequence of Prevotella sp. oral taxon 302 str. F0323.</title>
        <authorList>
            <consortium name="The Broad Institute Genome Sequencing Platform"/>
            <person name="Earl A."/>
            <person name="Ward D."/>
            <person name="Feldgarden M."/>
            <person name="Gevers D."/>
            <person name="Izard J."/>
            <person name="Blanton J.M."/>
            <person name="Baranova O.V."/>
            <person name="Tanner A.C."/>
            <person name="Dewhirst F.E."/>
            <person name="Young S.K."/>
            <person name="Zeng Q."/>
            <person name="Gargeya S."/>
            <person name="Fitzgerald M."/>
            <person name="Haas B."/>
            <person name="Abouelleil A."/>
            <person name="Alvarado L."/>
            <person name="Arachchi H.M."/>
            <person name="Berlin A."/>
            <person name="Brown A."/>
            <person name="Chapman S.B."/>
            <person name="Chen Z."/>
            <person name="Dunbar C."/>
            <person name="Freedman E."/>
            <person name="Gearin G."/>
            <person name="Gellesch M."/>
            <person name="Goldberg J."/>
            <person name="Griggs A."/>
            <person name="Gujja S."/>
            <person name="Heiman D."/>
            <person name="Howarth C."/>
            <person name="Larson L."/>
            <person name="Lui A."/>
            <person name="MacDonald P.J.P."/>
            <person name="Montmayeur A."/>
            <person name="Murphy C."/>
            <person name="Neiman D."/>
            <person name="Pearson M."/>
            <person name="Priest M."/>
            <person name="Roberts A."/>
            <person name="Saif S."/>
            <person name="Shea T."/>
            <person name="Shenoy N."/>
            <person name="Sisk P."/>
            <person name="Stolte C."/>
            <person name="Sykes S."/>
            <person name="Wortman J."/>
            <person name="Nusbaum C."/>
            <person name="Birren B."/>
        </authorList>
    </citation>
    <scope>NUCLEOTIDE SEQUENCE [LARGE SCALE GENOMIC DNA]</scope>
    <source>
        <strain evidence="3 4">F0323</strain>
    </source>
</reference>
<dbReference type="InterPro" id="IPR041607">
    <property type="entry name" value="HU-HIG"/>
</dbReference>
<proteinExistence type="predicted"/>
<name>G5GD93_9BACT</name>
<keyword evidence="4" id="KW-1185">Reference proteome</keyword>
<organism evidence="3 4">
    <name type="scientific">Alloprevotella rava F0323</name>
    <dbReference type="NCBI Taxonomy" id="679199"/>
    <lineage>
        <taxon>Bacteria</taxon>
        <taxon>Pseudomonadati</taxon>
        <taxon>Bacteroidota</taxon>
        <taxon>Bacteroidia</taxon>
        <taxon>Bacteroidales</taxon>
        <taxon>Prevotellaceae</taxon>
        <taxon>Alloprevotella</taxon>
    </lineage>
</organism>
<accession>G5GD93</accession>
<keyword evidence="1" id="KW-0238">DNA-binding</keyword>
<dbReference type="STRING" id="679199.HMPREF9332_01522"/>
<gene>
    <name evidence="3" type="ORF">HMPREF9332_01522</name>
</gene>
<dbReference type="eggNOG" id="COG0776">
    <property type="taxonomic scope" value="Bacteria"/>
</dbReference>
<feature type="domain" description="HU" evidence="2">
    <location>
        <begin position="9"/>
        <end position="119"/>
    </location>
</feature>
<protein>
    <recommendedName>
        <fullName evidence="2">HU domain-containing protein</fullName>
    </recommendedName>
</protein>
<dbReference type="InterPro" id="IPR010992">
    <property type="entry name" value="IHF-like_DNA-bd_dom_sf"/>
</dbReference>
<evidence type="ECO:0000313" key="4">
    <source>
        <dbReference type="Proteomes" id="UP000015993"/>
    </source>
</evidence>
<comment type="caution">
    <text evidence="3">The sequence shown here is derived from an EMBL/GenBank/DDBJ whole genome shotgun (WGS) entry which is preliminary data.</text>
</comment>
<evidence type="ECO:0000256" key="1">
    <source>
        <dbReference type="ARBA" id="ARBA00023125"/>
    </source>
</evidence>
<dbReference type="HOGENOM" id="CLU_112331_5_2_10"/>